<dbReference type="AlphaFoldDB" id="A0A9W8HAK6"/>
<dbReference type="Proteomes" id="UP001140217">
    <property type="component" value="Unassembled WGS sequence"/>
</dbReference>
<feature type="compositionally biased region" description="Acidic residues" evidence="8">
    <location>
        <begin position="202"/>
        <end position="211"/>
    </location>
</feature>
<keyword evidence="5" id="KW-0498">Mitosis</keyword>
<evidence type="ECO:0000256" key="4">
    <source>
        <dbReference type="ARBA" id="ARBA00022618"/>
    </source>
</evidence>
<evidence type="ECO:0000313" key="10">
    <source>
        <dbReference type="Proteomes" id="UP001140217"/>
    </source>
</evidence>
<dbReference type="InterPro" id="IPR018630">
    <property type="entry name" value="Zwilch"/>
</dbReference>
<evidence type="ECO:0000256" key="5">
    <source>
        <dbReference type="ARBA" id="ARBA00022776"/>
    </source>
</evidence>
<feature type="region of interest" description="Disordered" evidence="8">
    <location>
        <begin position="182"/>
        <end position="223"/>
    </location>
</feature>
<evidence type="ECO:0000256" key="6">
    <source>
        <dbReference type="ARBA" id="ARBA00023306"/>
    </source>
</evidence>
<evidence type="ECO:0000313" key="9">
    <source>
        <dbReference type="EMBL" id="KAJ2779616.1"/>
    </source>
</evidence>
<dbReference type="GO" id="GO:0007094">
    <property type="term" value="P:mitotic spindle assembly checkpoint signaling"/>
    <property type="evidence" value="ECO:0007669"/>
    <property type="project" value="TreeGrafter"/>
</dbReference>
<keyword evidence="3" id="KW-0158">Chromosome</keyword>
<dbReference type="GO" id="GO:0051301">
    <property type="term" value="P:cell division"/>
    <property type="evidence" value="ECO:0007669"/>
    <property type="project" value="UniProtKB-KW"/>
</dbReference>
<protein>
    <submittedName>
        <fullName evidence="9">Uncharacterized protein</fullName>
    </submittedName>
</protein>
<dbReference type="Gene3D" id="1.20.58.730">
    <property type="match status" value="1"/>
</dbReference>
<dbReference type="OrthoDB" id="5556307at2759"/>
<dbReference type="Pfam" id="PF09817">
    <property type="entry name" value="Zwilch"/>
    <property type="match status" value="1"/>
</dbReference>
<dbReference type="PANTHER" id="PTHR15995:SF1">
    <property type="entry name" value="PROTEIN ZWILCH HOMOLOG"/>
    <property type="match status" value="1"/>
</dbReference>
<keyword evidence="7" id="KW-0137">Centromere</keyword>
<feature type="non-terminal residue" evidence="9">
    <location>
        <position position="1"/>
    </location>
</feature>
<comment type="similarity">
    <text evidence="2">Belongs to the ZWILCH family.</text>
</comment>
<evidence type="ECO:0000256" key="1">
    <source>
        <dbReference type="ARBA" id="ARBA00004584"/>
    </source>
</evidence>
<keyword evidence="4" id="KW-0132">Cell division</keyword>
<evidence type="ECO:0000256" key="7">
    <source>
        <dbReference type="ARBA" id="ARBA00023328"/>
    </source>
</evidence>
<name>A0A9W8HAK6_9FUNG</name>
<keyword evidence="6" id="KW-0131">Cell cycle</keyword>
<evidence type="ECO:0000256" key="3">
    <source>
        <dbReference type="ARBA" id="ARBA00022454"/>
    </source>
</evidence>
<dbReference type="EMBL" id="JANBUL010000170">
    <property type="protein sequence ID" value="KAJ2779616.1"/>
    <property type="molecule type" value="Genomic_DNA"/>
</dbReference>
<keyword evidence="10" id="KW-1185">Reference proteome</keyword>
<organism evidence="9 10">
    <name type="scientific">Coemansia javaensis</name>
    <dbReference type="NCBI Taxonomy" id="2761396"/>
    <lineage>
        <taxon>Eukaryota</taxon>
        <taxon>Fungi</taxon>
        <taxon>Fungi incertae sedis</taxon>
        <taxon>Zoopagomycota</taxon>
        <taxon>Kickxellomycotina</taxon>
        <taxon>Kickxellomycetes</taxon>
        <taxon>Kickxellales</taxon>
        <taxon>Kickxellaceae</taxon>
        <taxon>Coemansia</taxon>
    </lineage>
</organism>
<reference evidence="9" key="1">
    <citation type="submission" date="2022-07" db="EMBL/GenBank/DDBJ databases">
        <title>Phylogenomic reconstructions and comparative analyses of Kickxellomycotina fungi.</title>
        <authorList>
            <person name="Reynolds N.K."/>
            <person name="Stajich J.E."/>
            <person name="Barry K."/>
            <person name="Grigoriev I.V."/>
            <person name="Crous P."/>
            <person name="Smith M.E."/>
        </authorList>
    </citation>
    <scope>NUCLEOTIDE SEQUENCE</scope>
    <source>
        <strain evidence="9">NBRC 105414</strain>
    </source>
</reference>
<proteinExistence type="inferred from homology"/>
<evidence type="ECO:0000256" key="8">
    <source>
        <dbReference type="SAM" id="MobiDB-lite"/>
    </source>
</evidence>
<sequence>YAQILPELVAGDGPALPMAVFTKEIEEAGPSMPFYIAVFAPRDPTMFASVAAIRAGAERRAPGRGEVELMELEDGDSAQIQHWAEFDLFGCPDGGLGDAGALASYAILHGVWGTAARGGSCRVPLPPAPQPSAQWILEVLSRPLAQDLDAGGPLHALSAEIGRLDAWVECWAAGDKWMAARDGEAGPFRPHPWQQAAARTDDGEDQTETLDDPATAADPSPTEAAQMLARHREAFGKRIDEFIDASIYDARGSAAAGQQARADGACALEGFPAREGLDFTERLWSLAHHAHDASDLSEAMAAVAEGLETGRLQPFIHHGNRSPLALAVRQALQMAQATTLVEEEAERERLAAQLDAWVDGQPLDPFVHSGVHKLRADFWFYFVGGRLATPRQVEPFLDLDLEPRLLVTRFRLLLRALGVWWLLRQAAPGMPRQFLCQALGALLGHFAAQLPALDLQPGSEADGAATNCDDPLRIVVFLPVYSSEVQDFVAAVAGSFDPARYTVAAADARRTRYSLRCLATTPALFDQQFAPDDAPIDDASDADGPGEEYTVFEATHL</sequence>
<comment type="subcellular location">
    <subcellularLocation>
        <location evidence="1">Chromosome</location>
        <location evidence="1">Centromere</location>
    </subcellularLocation>
</comment>
<dbReference type="PANTHER" id="PTHR15995">
    <property type="entry name" value="PROTEIN ZWILCH HOMOLOG"/>
    <property type="match status" value="1"/>
</dbReference>
<evidence type="ECO:0000256" key="2">
    <source>
        <dbReference type="ARBA" id="ARBA00009062"/>
    </source>
</evidence>
<dbReference type="GO" id="GO:0034501">
    <property type="term" value="P:protein localization to kinetochore"/>
    <property type="evidence" value="ECO:0007669"/>
    <property type="project" value="TreeGrafter"/>
</dbReference>
<gene>
    <name evidence="9" type="ORF">H4R18_003924</name>
</gene>
<accession>A0A9W8HAK6</accession>
<comment type="caution">
    <text evidence="9">The sequence shown here is derived from an EMBL/GenBank/DDBJ whole genome shotgun (WGS) entry which is preliminary data.</text>
</comment>
<dbReference type="GO" id="GO:1990423">
    <property type="term" value="C:RZZ complex"/>
    <property type="evidence" value="ECO:0007669"/>
    <property type="project" value="InterPro"/>
</dbReference>
<dbReference type="Gene3D" id="1.10.287.1880">
    <property type="match status" value="1"/>
</dbReference>